<feature type="compositionally biased region" description="Low complexity" evidence="1">
    <location>
        <begin position="31"/>
        <end position="41"/>
    </location>
</feature>
<evidence type="ECO:0000313" key="2">
    <source>
        <dbReference type="EMBL" id="CAA9439723.1"/>
    </source>
</evidence>
<feature type="compositionally biased region" description="Basic residues" evidence="1">
    <location>
        <begin position="71"/>
        <end position="80"/>
    </location>
</feature>
<feature type="compositionally biased region" description="Basic and acidic residues" evidence="1">
    <location>
        <begin position="191"/>
        <end position="202"/>
    </location>
</feature>
<feature type="region of interest" description="Disordered" evidence="1">
    <location>
        <begin position="120"/>
        <end position="142"/>
    </location>
</feature>
<feature type="compositionally biased region" description="Basic and acidic residues" evidence="1">
    <location>
        <begin position="12"/>
        <end position="26"/>
    </location>
</feature>
<gene>
    <name evidence="2" type="ORF">AVDCRST_MAG66-3906</name>
</gene>
<feature type="region of interest" description="Disordered" evidence="1">
    <location>
        <begin position="159"/>
        <end position="214"/>
    </location>
</feature>
<feature type="compositionally biased region" description="Basic residues" evidence="1">
    <location>
        <begin position="90"/>
        <end position="102"/>
    </location>
</feature>
<feature type="compositionally biased region" description="Basic residues" evidence="1">
    <location>
        <begin position="1"/>
        <end position="11"/>
    </location>
</feature>
<evidence type="ECO:0000256" key="1">
    <source>
        <dbReference type="SAM" id="MobiDB-lite"/>
    </source>
</evidence>
<reference evidence="2" key="1">
    <citation type="submission" date="2020-02" db="EMBL/GenBank/DDBJ databases">
        <authorList>
            <person name="Meier V. D."/>
        </authorList>
    </citation>
    <scope>NUCLEOTIDE SEQUENCE</scope>
    <source>
        <strain evidence="2">AVDCRST_MAG66</strain>
    </source>
</reference>
<accession>A0A6J4QK60</accession>
<feature type="non-terminal residue" evidence="2">
    <location>
        <position position="291"/>
    </location>
</feature>
<feature type="region of interest" description="Disordered" evidence="1">
    <location>
        <begin position="1"/>
        <end position="102"/>
    </location>
</feature>
<feature type="non-terminal residue" evidence="2">
    <location>
        <position position="1"/>
    </location>
</feature>
<proteinExistence type="predicted"/>
<feature type="compositionally biased region" description="Low complexity" evidence="1">
    <location>
        <begin position="127"/>
        <end position="140"/>
    </location>
</feature>
<dbReference type="AlphaFoldDB" id="A0A6J4QK60"/>
<protein>
    <submittedName>
        <fullName evidence="2">ABC transporter, permease protein 2 (Cluster 1, maltose/g3p/polyamine/iron)</fullName>
    </submittedName>
</protein>
<dbReference type="EMBL" id="CADCUS010000534">
    <property type="protein sequence ID" value="CAA9439723.1"/>
    <property type="molecule type" value="Genomic_DNA"/>
</dbReference>
<sequence>EQRRRRRPAARHPREPDLGRDRDGLPRARRGLLPAARVLAGRQRHQVATRPGDHQRLLVRRPPAGPEPHRPVHPRRRRVRPVGAEQPALRRARRGRRHRAGRDGRLRHREVRLPRSRAAVRVRPGRGARAGDGARAAAVPHVRRHRAHQLVLGGVPAEHRQPVRGVPLAGLRRREHPGRGAGGRPGRRRGRDPDLLHDRGADARPGTGDGVPVPVRRDLEQLPAAADHAAERRPVPADLRAVPVAVAGLALPGAADADDRRVAGVGAAAGRDVPRAPALLARRAHRGVDQV</sequence>
<organism evidence="2">
    <name type="scientific">uncultured Pseudonocardia sp</name>
    <dbReference type="NCBI Taxonomy" id="211455"/>
    <lineage>
        <taxon>Bacteria</taxon>
        <taxon>Bacillati</taxon>
        <taxon>Actinomycetota</taxon>
        <taxon>Actinomycetes</taxon>
        <taxon>Pseudonocardiales</taxon>
        <taxon>Pseudonocardiaceae</taxon>
        <taxon>Pseudonocardia</taxon>
        <taxon>environmental samples</taxon>
    </lineage>
</organism>
<name>A0A6J4QK60_9PSEU</name>